<dbReference type="GO" id="GO:0051879">
    <property type="term" value="F:Hsp90 protein binding"/>
    <property type="evidence" value="ECO:0007669"/>
    <property type="project" value="InterPro"/>
</dbReference>
<proteinExistence type="inferred from homology"/>
<feature type="compositionally biased region" description="Low complexity" evidence="4">
    <location>
        <begin position="124"/>
        <end position="133"/>
    </location>
</feature>
<evidence type="ECO:0000259" key="5">
    <source>
        <dbReference type="Pfam" id="PF18972"/>
    </source>
</evidence>
<dbReference type="InterPro" id="IPR011990">
    <property type="entry name" value="TPR-like_helical_dom_sf"/>
</dbReference>
<dbReference type="GO" id="GO:0030544">
    <property type="term" value="F:Hsp70 protein binding"/>
    <property type="evidence" value="ECO:0007669"/>
    <property type="project" value="TreeGrafter"/>
</dbReference>
<dbReference type="EMBL" id="JAUKUD010000005">
    <property type="protein sequence ID" value="KAK0744145.1"/>
    <property type="molecule type" value="Genomic_DNA"/>
</dbReference>
<dbReference type="GO" id="GO:0005829">
    <property type="term" value="C:cytosol"/>
    <property type="evidence" value="ECO:0007669"/>
    <property type="project" value="TreeGrafter"/>
</dbReference>
<evidence type="ECO:0000256" key="2">
    <source>
        <dbReference type="ARBA" id="ARBA00022803"/>
    </source>
</evidence>
<evidence type="ECO:0000313" key="6">
    <source>
        <dbReference type="EMBL" id="KAK0744145.1"/>
    </source>
</evidence>
<dbReference type="Proteomes" id="UP001172155">
    <property type="component" value="Unassembled WGS sequence"/>
</dbReference>
<accession>A0AA40ERG8</accession>
<dbReference type="SUPFAM" id="SSF48452">
    <property type="entry name" value="TPR-like"/>
    <property type="match status" value="1"/>
</dbReference>
<dbReference type="AlphaFoldDB" id="A0AA40ERG8"/>
<comment type="caution">
    <text evidence="6">The sequence shown here is derived from an EMBL/GenBank/DDBJ whole genome shotgun (WGS) entry which is preliminary data.</text>
</comment>
<keyword evidence="7" id="KW-1185">Reference proteome</keyword>
<comment type="similarity">
    <text evidence="3">Belongs to the TTC4 family.</text>
</comment>
<dbReference type="CDD" id="cd21381">
    <property type="entry name" value="CTWD_TTC4"/>
    <property type="match status" value="1"/>
</dbReference>
<evidence type="ECO:0000256" key="4">
    <source>
        <dbReference type="SAM" id="MobiDB-lite"/>
    </source>
</evidence>
<reference evidence="6" key="1">
    <citation type="submission" date="2023-06" db="EMBL/GenBank/DDBJ databases">
        <title>Genome-scale phylogeny and comparative genomics of the fungal order Sordariales.</title>
        <authorList>
            <consortium name="Lawrence Berkeley National Laboratory"/>
            <person name="Hensen N."/>
            <person name="Bonometti L."/>
            <person name="Westerberg I."/>
            <person name="Brannstrom I.O."/>
            <person name="Guillou S."/>
            <person name="Cros-Aarteil S."/>
            <person name="Calhoun S."/>
            <person name="Haridas S."/>
            <person name="Kuo A."/>
            <person name="Mondo S."/>
            <person name="Pangilinan J."/>
            <person name="Riley R."/>
            <person name="LaButti K."/>
            <person name="Andreopoulos B."/>
            <person name="Lipzen A."/>
            <person name="Chen C."/>
            <person name="Yanf M."/>
            <person name="Daum C."/>
            <person name="Ng V."/>
            <person name="Clum A."/>
            <person name="Steindorff A."/>
            <person name="Ohm R."/>
            <person name="Martin F."/>
            <person name="Silar P."/>
            <person name="Natvig D."/>
            <person name="Lalanne C."/>
            <person name="Gautier V."/>
            <person name="Ament-velasquez S.L."/>
            <person name="Kruys A."/>
            <person name="Hutchinson M.I."/>
            <person name="Powell A.J."/>
            <person name="Barry K."/>
            <person name="Miller A.N."/>
            <person name="Grigoriev I.V."/>
            <person name="Debuchy R."/>
            <person name="Gladieux P."/>
            <person name="Thoren M.H."/>
            <person name="Johannesson H."/>
        </authorList>
    </citation>
    <scope>NUCLEOTIDE SEQUENCE</scope>
    <source>
        <strain evidence="6">SMH3187-1</strain>
    </source>
</reference>
<dbReference type="PANTHER" id="PTHR46035:SF1">
    <property type="entry name" value="TETRATRICOPEPTIDE REPEAT PROTEIN 4"/>
    <property type="match status" value="1"/>
</dbReference>
<feature type="region of interest" description="Disordered" evidence="4">
    <location>
        <begin position="119"/>
        <end position="142"/>
    </location>
</feature>
<dbReference type="SMART" id="SM00028">
    <property type="entry name" value="TPR"/>
    <property type="match status" value="3"/>
</dbReference>
<name>A0AA40ERG8_9PEZI</name>
<sequence length="397" mass="42707">MDKVASKMADLGVSEAGLAAAMPALPPGRLALKPGLTVDETVAELKQHPLFMTDLDDTDPADNPDLAALQALAFDGTPLENATNFKEQGNECFRAKRWADAKEFYTKGIAVLLSSDLKRKNAATPPSSQDTTPTPTPTPESTEELTLLESLYVNRAATHLSLRNHRSTTLDCAAALRLNPANLKALYRSARALLLTDRLPAARDACERGLALSPTNPPLLALSADITAREAQLAAKEAAEARAAHRERLLRAALAARGIVTRETGRPPEMEDARVKLVPDEESAESSVVVPVLLLYPEDGETDFIKAFGEAETLGQHFGYVFPLPWDREGRYTAGGVECFAEAAAGGLVKVGKGVVLLKVLGEGMVEVVDGLVKVFVVPKGRVEGWVARWKETKGRR</sequence>
<dbReference type="InterPro" id="IPR019734">
    <property type="entry name" value="TPR_rpt"/>
</dbReference>
<gene>
    <name evidence="6" type="ORF">B0T18DRAFT_416677</name>
</gene>
<dbReference type="GO" id="GO:0005634">
    <property type="term" value="C:nucleus"/>
    <property type="evidence" value="ECO:0007669"/>
    <property type="project" value="TreeGrafter"/>
</dbReference>
<keyword evidence="1" id="KW-0677">Repeat</keyword>
<dbReference type="PANTHER" id="PTHR46035">
    <property type="entry name" value="TETRATRICOPEPTIDE REPEAT PROTEIN 4"/>
    <property type="match status" value="1"/>
</dbReference>
<evidence type="ECO:0000256" key="3">
    <source>
        <dbReference type="ARBA" id="ARBA00023602"/>
    </source>
</evidence>
<feature type="domain" description="Cns1/TTC4 wheel" evidence="5">
    <location>
        <begin position="280"/>
        <end position="390"/>
    </location>
</feature>
<dbReference type="GO" id="GO:0006457">
    <property type="term" value="P:protein folding"/>
    <property type="evidence" value="ECO:0007669"/>
    <property type="project" value="TreeGrafter"/>
</dbReference>
<organism evidence="6 7">
    <name type="scientific">Schizothecium vesticola</name>
    <dbReference type="NCBI Taxonomy" id="314040"/>
    <lineage>
        <taxon>Eukaryota</taxon>
        <taxon>Fungi</taxon>
        <taxon>Dikarya</taxon>
        <taxon>Ascomycota</taxon>
        <taxon>Pezizomycotina</taxon>
        <taxon>Sordariomycetes</taxon>
        <taxon>Sordariomycetidae</taxon>
        <taxon>Sordariales</taxon>
        <taxon>Schizotheciaceae</taxon>
        <taxon>Schizothecium</taxon>
    </lineage>
</organism>
<dbReference type="InterPro" id="IPR044059">
    <property type="entry name" value="Csn1/TTC4_wheel"/>
</dbReference>
<evidence type="ECO:0000313" key="7">
    <source>
        <dbReference type="Proteomes" id="UP001172155"/>
    </source>
</evidence>
<dbReference type="Gene3D" id="1.25.40.10">
    <property type="entry name" value="Tetratricopeptide repeat domain"/>
    <property type="match status" value="1"/>
</dbReference>
<evidence type="ECO:0000256" key="1">
    <source>
        <dbReference type="ARBA" id="ARBA00022737"/>
    </source>
</evidence>
<protein>
    <recommendedName>
        <fullName evidence="5">Cns1/TTC4 wheel domain-containing protein</fullName>
    </recommendedName>
</protein>
<keyword evidence="2" id="KW-0802">TPR repeat</keyword>
<dbReference type="Pfam" id="PF18972">
    <property type="entry name" value="Wheel"/>
    <property type="match status" value="1"/>
</dbReference>